<gene>
    <name evidence="1" type="ORF">B0F00_07145</name>
</gene>
<dbReference type="EMBL" id="AAKOCB010000003">
    <property type="protein sequence ID" value="ECT8538594.1"/>
    <property type="molecule type" value="Genomic_DNA"/>
</dbReference>
<dbReference type="AlphaFoldDB" id="A0A602ZS73"/>
<proteinExistence type="predicted"/>
<sequence length="77" mass="9268">MDICTIGVFAKRQINVEPYQHRRKLSLICTFRHILIVEDRNHSHYHCVVDYLLFPSLAKHRVSCRPPERRMRYTSSQ</sequence>
<evidence type="ECO:0000313" key="1">
    <source>
        <dbReference type="EMBL" id="ECT8538594.1"/>
    </source>
</evidence>
<accession>A0A602ZS73</accession>
<reference evidence="1" key="1">
    <citation type="submission" date="2018-07" db="EMBL/GenBank/DDBJ databases">
        <authorList>
            <consortium name="PulseNet: The National Subtyping Network for Foodborne Disease Surveillance"/>
            <person name="Tarr C.L."/>
            <person name="Trees E."/>
            <person name="Katz L.S."/>
            <person name="Carleton-Romer H.A."/>
            <person name="Stroika S."/>
            <person name="Kucerova Z."/>
            <person name="Roache K.F."/>
            <person name="Sabol A.L."/>
            <person name="Besser J."/>
            <person name="Gerner-Smidt P."/>
        </authorList>
    </citation>
    <scope>NUCLEOTIDE SEQUENCE</scope>
    <source>
        <strain evidence="1">PNUSAS007903</strain>
    </source>
</reference>
<comment type="caution">
    <text evidence="1">The sequence shown here is derived from an EMBL/GenBank/DDBJ whole genome shotgun (WGS) entry which is preliminary data.</text>
</comment>
<organism evidence="1">
    <name type="scientific">Salmonella virchow</name>
    <dbReference type="NCBI Taxonomy" id="48409"/>
    <lineage>
        <taxon>Bacteria</taxon>
        <taxon>Pseudomonadati</taxon>
        <taxon>Pseudomonadota</taxon>
        <taxon>Gammaproteobacteria</taxon>
        <taxon>Enterobacterales</taxon>
        <taxon>Enterobacteriaceae</taxon>
        <taxon>Salmonella</taxon>
    </lineage>
</organism>
<name>A0A602ZS73_SALVI</name>
<protein>
    <submittedName>
        <fullName evidence="1">Uncharacterized protein</fullName>
    </submittedName>
</protein>